<dbReference type="EMBL" id="KN831981">
    <property type="protein sequence ID" value="KIO02610.1"/>
    <property type="molecule type" value="Genomic_DNA"/>
</dbReference>
<reference evidence="2" key="2">
    <citation type="submission" date="2015-01" db="EMBL/GenBank/DDBJ databases">
        <title>Evolutionary Origins and Diversification of the Mycorrhizal Mutualists.</title>
        <authorList>
            <consortium name="DOE Joint Genome Institute"/>
            <consortium name="Mycorrhizal Genomics Consortium"/>
            <person name="Kohler A."/>
            <person name="Kuo A."/>
            <person name="Nagy L.G."/>
            <person name="Floudas D."/>
            <person name="Copeland A."/>
            <person name="Barry K.W."/>
            <person name="Cichocki N."/>
            <person name="Veneault-Fourrey C."/>
            <person name="LaButti K."/>
            <person name="Lindquist E.A."/>
            <person name="Lipzen A."/>
            <person name="Lundell T."/>
            <person name="Morin E."/>
            <person name="Murat C."/>
            <person name="Riley R."/>
            <person name="Ohm R."/>
            <person name="Sun H."/>
            <person name="Tunlid A."/>
            <person name="Henrissat B."/>
            <person name="Grigoriev I.V."/>
            <person name="Hibbett D.S."/>
            <person name="Martin F."/>
        </authorList>
    </citation>
    <scope>NUCLEOTIDE SEQUENCE [LARGE SCALE GENOMIC DNA]</scope>
    <source>
        <strain evidence="2">Marx 270</strain>
    </source>
</reference>
<name>A0A0C3NNZ3_PISTI</name>
<dbReference type="AlphaFoldDB" id="A0A0C3NNZ3"/>
<organism evidence="1 2">
    <name type="scientific">Pisolithus tinctorius Marx 270</name>
    <dbReference type="NCBI Taxonomy" id="870435"/>
    <lineage>
        <taxon>Eukaryota</taxon>
        <taxon>Fungi</taxon>
        <taxon>Dikarya</taxon>
        <taxon>Basidiomycota</taxon>
        <taxon>Agaricomycotina</taxon>
        <taxon>Agaricomycetes</taxon>
        <taxon>Agaricomycetidae</taxon>
        <taxon>Boletales</taxon>
        <taxon>Sclerodermatineae</taxon>
        <taxon>Pisolithaceae</taxon>
        <taxon>Pisolithus</taxon>
    </lineage>
</organism>
<dbReference type="Proteomes" id="UP000054217">
    <property type="component" value="Unassembled WGS sequence"/>
</dbReference>
<reference evidence="1 2" key="1">
    <citation type="submission" date="2014-04" db="EMBL/GenBank/DDBJ databases">
        <authorList>
            <consortium name="DOE Joint Genome Institute"/>
            <person name="Kuo A."/>
            <person name="Kohler A."/>
            <person name="Costa M.D."/>
            <person name="Nagy L.G."/>
            <person name="Floudas D."/>
            <person name="Copeland A."/>
            <person name="Barry K.W."/>
            <person name="Cichocki N."/>
            <person name="Veneault-Fourrey C."/>
            <person name="LaButti K."/>
            <person name="Lindquist E.A."/>
            <person name="Lipzen A."/>
            <person name="Lundell T."/>
            <person name="Morin E."/>
            <person name="Murat C."/>
            <person name="Sun H."/>
            <person name="Tunlid A."/>
            <person name="Henrissat B."/>
            <person name="Grigoriev I.V."/>
            <person name="Hibbett D.S."/>
            <person name="Martin F."/>
            <person name="Nordberg H.P."/>
            <person name="Cantor M.N."/>
            <person name="Hua S.X."/>
        </authorList>
    </citation>
    <scope>NUCLEOTIDE SEQUENCE [LARGE SCALE GENOMIC DNA]</scope>
    <source>
        <strain evidence="1 2">Marx 270</strain>
    </source>
</reference>
<keyword evidence="2" id="KW-1185">Reference proteome</keyword>
<gene>
    <name evidence="1" type="ORF">M404DRAFT_1002222</name>
</gene>
<proteinExistence type="predicted"/>
<dbReference type="InParanoid" id="A0A0C3NNZ3"/>
<sequence>ETTRQNVRQVVSLDITIAHRNTPFPKAAVNEADFVPDGATKRLFNLQLEFHKALVWRLER</sequence>
<evidence type="ECO:0000313" key="2">
    <source>
        <dbReference type="Proteomes" id="UP000054217"/>
    </source>
</evidence>
<accession>A0A0C3NNZ3</accession>
<evidence type="ECO:0000313" key="1">
    <source>
        <dbReference type="EMBL" id="KIO02610.1"/>
    </source>
</evidence>
<protein>
    <submittedName>
        <fullName evidence="1">Uncharacterized protein</fullName>
    </submittedName>
</protein>
<feature type="non-terminal residue" evidence="1">
    <location>
        <position position="1"/>
    </location>
</feature>
<dbReference type="HOGENOM" id="CLU_2948257_0_0_1"/>